<dbReference type="Gene3D" id="1.20.910.10">
    <property type="entry name" value="Heme oxygenase-like"/>
    <property type="match status" value="1"/>
</dbReference>
<dbReference type="SMART" id="SM01236">
    <property type="entry name" value="Haem_oxygenase_2"/>
    <property type="match status" value="1"/>
</dbReference>
<organism evidence="1 2">
    <name type="scientific">Sulfobacillus benefaciens</name>
    <dbReference type="NCBI Taxonomy" id="453960"/>
    <lineage>
        <taxon>Bacteria</taxon>
        <taxon>Bacillati</taxon>
        <taxon>Bacillota</taxon>
        <taxon>Clostridia</taxon>
        <taxon>Eubacteriales</taxon>
        <taxon>Clostridiales Family XVII. Incertae Sedis</taxon>
        <taxon>Sulfobacillus</taxon>
    </lineage>
</organism>
<comment type="caution">
    <text evidence="1">The sequence shown here is derived from an EMBL/GenBank/DDBJ whole genome shotgun (WGS) entry which is preliminary data.</text>
</comment>
<reference evidence="1 2" key="1">
    <citation type="journal article" date="2014" name="BMC Genomics">
        <title>Comparison of environmental and isolate Sulfobacillus genomes reveals diverse carbon, sulfur, nitrogen, and hydrogen metabolisms.</title>
        <authorList>
            <person name="Justice N.B."/>
            <person name="Norman A."/>
            <person name="Brown C.T."/>
            <person name="Singh A."/>
            <person name="Thomas B.C."/>
            <person name="Banfield J.F."/>
        </authorList>
    </citation>
    <scope>NUCLEOTIDE SEQUENCE [LARGE SCALE GENOMIC DNA]</scope>
    <source>
        <strain evidence="1">AMDSBA1</strain>
    </source>
</reference>
<dbReference type="EMBL" id="PXYT01000003">
    <property type="protein sequence ID" value="PSR31356.1"/>
    <property type="molecule type" value="Genomic_DNA"/>
</dbReference>
<protein>
    <submittedName>
        <fullName evidence="1">Antimetabolite toxin biosynthesis protein MgoB</fullName>
    </submittedName>
</protein>
<accession>A0A2T2XA84</accession>
<evidence type="ECO:0000313" key="2">
    <source>
        <dbReference type="Proteomes" id="UP000242699"/>
    </source>
</evidence>
<dbReference type="Proteomes" id="UP000242699">
    <property type="component" value="Unassembled WGS sequence"/>
</dbReference>
<dbReference type="SUPFAM" id="SSF48613">
    <property type="entry name" value="Heme oxygenase-like"/>
    <property type="match status" value="1"/>
</dbReference>
<dbReference type="InterPro" id="IPR024423">
    <property type="entry name" value="DUF3050"/>
</dbReference>
<dbReference type="Pfam" id="PF11251">
    <property type="entry name" value="DUF3050"/>
    <property type="match status" value="1"/>
</dbReference>
<dbReference type="AlphaFoldDB" id="A0A2T2XA84"/>
<gene>
    <name evidence="1" type="ORF">C7B43_02920</name>
</gene>
<dbReference type="InterPro" id="IPR016084">
    <property type="entry name" value="Haem_Oase-like_multi-hlx"/>
</dbReference>
<sequence>MEEDLSEVRRALLTHALYGEVVNLPRIRKFMEYHVFAVWDFMSLLKSLQTALTCTTVPWLPVPHREAARLINEIVVGEESDEDGRGGYESHFELYREAMEECGADTHAVDDLISQLRTGTPFDQILPHLSLPPAVKEFLEFDQNLVQNRPLHCIAAAFFYGREDIIPEMFRPLVQTLSREGEPVSRLLYYLNRHIEIDEGMHGPRARRMLEVLCGNQTEQIQEAGQTALEALRMRSRLWDAAYQAVRSVPPT</sequence>
<proteinExistence type="predicted"/>
<name>A0A2T2XA84_9FIRM</name>
<evidence type="ECO:0000313" key="1">
    <source>
        <dbReference type="EMBL" id="PSR31356.1"/>
    </source>
</evidence>